<proteinExistence type="predicted"/>
<protein>
    <recommendedName>
        <fullName evidence="1">F-box domain-containing protein</fullName>
    </recommendedName>
</protein>
<dbReference type="InterPro" id="IPR036047">
    <property type="entry name" value="F-box-like_dom_sf"/>
</dbReference>
<name>A0AAW1R454_9CHLO</name>
<comment type="caution">
    <text evidence="2">The sequence shown here is derived from an EMBL/GenBank/DDBJ whole genome shotgun (WGS) entry which is preliminary data.</text>
</comment>
<dbReference type="EMBL" id="JALJOR010000001">
    <property type="protein sequence ID" value="KAK9828448.1"/>
    <property type="molecule type" value="Genomic_DNA"/>
</dbReference>
<dbReference type="SMART" id="SM00256">
    <property type="entry name" value="FBOX"/>
    <property type="match status" value="1"/>
</dbReference>
<dbReference type="PROSITE" id="PS50181">
    <property type="entry name" value="FBOX"/>
    <property type="match status" value="1"/>
</dbReference>
<feature type="domain" description="F-box" evidence="1">
    <location>
        <begin position="5"/>
        <end position="56"/>
    </location>
</feature>
<evidence type="ECO:0000259" key="1">
    <source>
        <dbReference type="PROSITE" id="PS50181"/>
    </source>
</evidence>
<dbReference type="SUPFAM" id="SSF81383">
    <property type="entry name" value="F-box domain"/>
    <property type="match status" value="1"/>
</dbReference>
<evidence type="ECO:0000313" key="2">
    <source>
        <dbReference type="EMBL" id="KAK9828448.1"/>
    </source>
</evidence>
<dbReference type="CDD" id="cd09917">
    <property type="entry name" value="F-box_SF"/>
    <property type="match status" value="1"/>
</dbReference>
<reference evidence="2 3" key="1">
    <citation type="journal article" date="2024" name="Nat. Commun.">
        <title>Phylogenomics reveals the evolutionary origins of lichenization in chlorophyte algae.</title>
        <authorList>
            <person name="Puginier C."/>
            <person name="Libourel C."/>
            <person name="Otte J."/>
            <person name="Skaloud P."/>
            <person name="Haon M."/>
            <person name="Grisel S."/>
            <person name="Petersen M."/>
            <person name="Berrin J.G."/>
            <person name="Delaux P.M."/>
            <person name="Dal Grande F."/>
            <person name="Keller J."/>
        </authorList>
    </citation>
    <scope>NUCLEOTIDE SEQUENCE [LARGE SCALE GENOMIC DNA]</scope>
    <source>
        <strain evidence="2 3">SAG 2043</strain>
    </source>
</reference>
<accession>A0AAW1R454</accession>
<dbReference type="AlphaFoldDB" id="A0AAW1R454"/>
<organism evidence="2 3">
    <name type="scientific">[Myrmecia] bisecta</name>
    <dbReference type="NCBI Taxonomy" id="41462"/>
    <lineage>
        <taxon>Eukaryota</taxon>
        <taxon>Viridiplantae</taxon>
        <taxon>Chlorophyta</taxon>
        <taxon>core chlorophytes</taxon>
        <taxon>Trebouxiophyceae</taxon>
        <taxon>Trebouxiales</taxon>
        <taxon>Trebouxiaceae</taxon>
        <taxon>Myrmecia</taxon>
    </lineage>
</organism>
<dbReference type="Gene3D" id="1.20.1280.50">
    <property type="match status" value="1"/>
</dbReference>
<dbReference type="Pfam" id="PF00646">
    <property type="entry name" value="F-box"/>
    <property type="match status" value="1"/>
</dbReference>
<gene>
    <name evidence="2" type="ORF">WJX72_000043</name>
</gene>
<keyword evidence="3" id="KW-1185">Reference proteome</keyword>
<sequence length="123" mass="14320">MAGARITFRDLPNECWLLVLNHLTEIDVLSFEQTCKKWLHLARSPEVLQDRIWKSFHLRVKACGEVAQPAWQELFRHITQTSTSTCIRFRGVFTDGGVKADDAVFAIGRYWVDNLFMPKHWDS</sequence>
<dbReference type="InterPro" id="IPR001810">
    <property type="entry name" value="F-box_dom"/>
</dbReference>
<evidence type="ECO:0000313" key="3">
    <source>
        <dbReference type="Proteomes" id="UP001489004"/>
    </source>
</evidence>
<dbReference type="Proteomes" id="UP001489004">
    <property type="component" value="Unassembled WGS sequence"/>
</dbReference>